<evidence type="ECO:0000313" key="13">
    <source>
        <dbReference type="Proteomes" id="UP001444071"/>
    </source>
</evidence>
<keyword evidence="8" id="KW-1015">Disulfide bond</keyword>
<evidence type="ECO:0000256" key="10">
    <source>
        <dbReference type="ARBA" id="ARBA00024183"/>
    </source>
</evidence>
<dbReference type="PANTHER" id="PTHR23343:SF31">
    <property type="entry name" value="ZONA PELLUCIDA SPERM-BINDING PROTEIN 4"/>
    <property type="match status" value="1"/>
</dbReference>
<sequence>CPYRDDHYLTHLIPVDASSGLLYPTHYRCFVFKMFTFVSGGRSDPSKKGPADLLWTPLHEKVYIHCDAAVCQPSVTNSCEPRCSRK</sequence>
<keyword evidence="4" id="KW-0165">Cleavage on pair of basic residues</keyword>
<comment type="subcellular location">
    <subcellularLocation>
        <location evidence="1">Cell membrane</location>
        <topology evidence="1">Single-pass type I membrane protein</topology>
    </subcellularLocation>
    <subcellularLocation>
        <location evidence="10">Zona pellucida</location>
    </subcellularLocation>
</comment>
<keyword evidence="3" id="KW-0964">Secreted</keyword>
<evidence type="ECO:0000256" key="8">
    <source>
        <dbReference type="ARBA" id="ARBA00023157"/>
    </source>
</evidence>
<gene>
    <name evidence="12" type="ORF">XENORESO_004623</name>
</gene>
<evidence type="ECO:0000256" key="5">
    <source>
        <dbReference type="ARBA" id="ARBA00022692"/>
    </source>
</evidence>
<name>A0ABV0X8S1_9TELE</name>
<accession>A0ABV0X8S1</accession>
<keyword evidence="3" id="KW-0272">Extracellular matrix</keyword>
<evidence type="ECO:0000256" key="2">
    <source>
        <dbReference type="ARBA" id="ARBA00022475"/>
    </source>
</evidence>
<dbReference type="InterPro" id="IPR055355">
    <property type="entry name" value="ZP-C"/>
</dbReference>
<dbReference type="PROSITE" id="PS51034">
    <property type="entry name" value="ZP_2"/>
    <property type="match status" value="1"/>
</dbReference>
<comment type="caution">
    <text evidence="12">The sequence shown here is derived from an EMBL/GenBank/DDBJ whole genome shotgun (WGS) entry which is preliminary data.</text>
</comment>
<evidence type="ECO:0000256" key="9">
    <source>
        <dbReference type="ARBA" id="ARBA00023279"/>
    </source>
</evidence>
<keyword evidence="2" id="KW-1003">Cell membrane</keyword>
<feature type="domain" description="ZP" evidence="11">
    <location>
        <begin position="1"/>
        <end position="86"/>
    </location>
</feature>
<keyword evidence="7" id="KW-0472">Membrane</keyword>
<feature type="non-terminal residue" evidence="12">
    <location>
        <position position="1"/>
    </location>
</feature>
<dbReference type="Pfam" id="PF00100">
    <property type="entry name" value="Zona_pellucida"/>
    <property type="match status" value="1"/>
</dbReference>
<dbReference type="InterPro" id="IPR042235">
    <property type="entry name" value="ZP-C_dom"/>
</dbReference>
<protein>
    <recommendedName>
        <fullName evidence="11">ZP domain-containing protein</fullName>
    </recommendedName>
</protein>
<keyword evidence="9" id="KW-0278">Fertilization</keyword>
<evidence type="ECO:0000256" key="7">
    <source>
        <dbReference type="ARBA" id="ARBA00023136"/>
    </source>
</evidence>
<evidence type="ECO:0000313" key="12">
    <source>
        <dbReference type="EMBL" id="MEQ2277573.1"/>
    </source>
</evidence>
<evidence type="ECO:0000256" key="4">
    <source>
        <dbReference type="ARBA" id="ARBA00022685"/>
    </source>
</evidence>
<proteinExistence type="predicted"/>
<reference evidence="12 13" key="1">
    <citation type="submission" date="2021-06" db="EMBL/GenBank/DDBJ databases">
        <authorList>
            <person name="Palmer J.M."/>
        </authorList>
    </citation>
    <scope>NUCLEOTIDE SEQUENCE [LARGE SCALE GENOMIC DNA]</scope>
    <source>
        <strain evidence="12 13">XR_2019</strain>
        <tissue evidence="12">Muscle</tissue>
    </source>
</reference>
<evidence type="ECO:0000256" key="6">
    <source>
        <dbReference type="ARBA" id="ARBA00022989"/>
    </source>
</evidence>
<feature type="non-terminal residue" evidence="12">
    <location>
        <position position="86"/>
    </location>
</feature>
<dbReference type="InterPro" id="IPR051148">
    <property type="entry name" value="Zona_Pellucida_Domain_gp"/>
</dbReference>
<evidence type="ECO:0000256" key="1">
    <source>
        <dbReference type="ARBA" id="ARBA00004251"/>
    </source>
</evidence>
<dbReference type="Proteomes" id="UP001444071">
    <property type="component" value="Unassembled WGS sequence"/>
</dbReference>
<dbReference type="PANTHER" id="PTHR23343">
    <property type="entry name" value="ZONA PELLUCIDA SPERM-BINDING PROTEIN"/>
    <property type="match status" value="1"/>
</dbReference>
<keyword evidence="6" id="KW-1133">Transmembrane helix</keyword>
<evidence type="ECO:0000256" key="3">
    <source>
        <dbReference type="ARBA" id="ARBA00022530"/>
    </source>
</evidence>
<organism evidence="12 13">
    <name type="scientific">Xenotaenia resolanae</name>
    <dbReference type="NCBI Taxonomy" id="208358"/>
    <lineage>
        <taxon>Eukaryota</taxon>
        <taxon>Metazoa</taxon>
        <taxon>Chordata</taxon>
        <taxon>Craniata</taxon>
        <taxon>Vertebrata</taxon>
        <taxon>Euteleostomi</taxon>
        <taxon>Actinopterygii</taxon>
        <taxon>Neopterygii</taxon>
        <taxon>Teleostei</taxon>
        <taxon>Neoteleostei</taxon>
        <taxon>Acanthomorphata</taxon>
        <taxon>Ovalentaria</taxon>
        <taxon>Atherinomorphae</taxon>
        <taxon>Cyprinodontiformes</taxon>
        <taxon>Goodeidae</taxon>
        <taxon>Xenotaenia</taxon>
    </lineage>
</organism>
<dbReference type="InterPro" id="IPR001507">
    <property type="entry name" value="ZP_dom"/>
</dbReference>
<evidence type="ECO:0000259" key="11">
    <source>
        <dbReference type="PROSITE" id="PS51034"/>
    </source>
</evidence>
<dbReference type="EMBL" id="JAHRIM010091890">
    <property type="protein sequence ID" value="MEQ2277573.1"/>
    <property type="molecule type" value="Genomic_DNA"/>
</dbReference>
<keyword evidence="13" id="KW-1185">Reference proteome</keyword>
<keyword evidence="5" id="KW-0812">Transmembrane</keyword>
<dbReference type="Gene3D" id="2.60.40.4100">
    <property type="entry name" value="Zona pellucida, ZP-C domain"/>
    <property type="match status" value="1"/>
</dbReference>